<evidence type="ECO:0000313" key="2">
    <source>
        <dbReference type="EMBL" id="ASD64727.1"/>
    </source>
</evidence>
<organism evidence="2 3">
    <name type="scientific">Bdellovibrio bacteriovorus</name>
    <dbReference type="NCBI Taxonomy" id="959"/>
    <lineage>
        <taxon>Bacteria</taxon>
        <taxon>Pseudomonadati</taxon>
        <taxon>Bdellovibrionota</taxon>
        <taxon>Bdellovibrionia</taxon>
        <taxon>Bdellovibrionales</taxon>
        <taxon>Pseudobdellovibrionaceae</taxon>
        <taxon>Bdellovibrio</taxon>
    </lineage>
</organism>
<reference evidence="2 3" key="1">
    <citation type="submission" date="2017-04" db="EMBL/GenBank/DDBJ databases">
        <title>Whole genome sequence of Bdellovibrio bacteriovorus strain SSB218315.</title>
        <authorList>
            <person name="Oyedara O."/>
            <person name="Rodriguez-Perez M.A."/>
        </authorList>
    </citation>
    <scope>NUCLEOTIDE SEQUENCE [LARGE SCALE GENOMIC DNA]</scope>
    <source>
        <strain evidence="2 3">SSB218315</strain>
    </source>
</reference>
<dbReference type="RefSeq" id="WP_088566175.1">
    <property type="nucleotide sequence ID" value="NZ_CP020946.1"/>
</dbReference>
<dbReference type="AlphaFoldDB" id="A0A1Z3NB94"/>
<feature type="chain" id="PRO_5013209952" evidence="1">
    <location>
        <begin position="20"/>
        <end position="196"/>
    </location>
</feature>
<protein>
    <submittedName>
        <fullName evidence="2">Cation-transporting ATPase</fullName>
    </submittedName>
</protein>
<dbReference type="OrthoDB" id="5294505at2"/>
<proteinExistence type="predicted"/>
<sequence>MKSIFLSLMLLLNAPAAFAWSVESAVGTGPRGEFQDTVTLYCRPDETLCQEVCKSQNSCWKEQELCFNCLGTTNPILRTVFTEIDRLYRNNQRVLPAAEVARVFTKDHIFVAAKSIYNFYSAIDNQEVMARFQGLCPTGTGQPLIVLEKNKFQEPSRIKFIVCEGTGQYNQGMYVLEYNPQVETGTNNEIKVNSKP</sequence>
<dbReference type="Proteomes" id="UP000197003">
    <property type="component" value="Chromosome"/>
</dbReference>
<keyword evidence="1" id="KW-0732">Signal</keyword>
<name>A0A1Z3NB94_BDEBC</name>
<feature type="signal peptide" evidence="1">
    <location>
        <begin position="1"/>
        <end position="19"/>
    </location>
</feature>
<gene>
    <name evidence="2" type="ORF">B9G79_14710</name>
</gene>
<evidence type="ECO:0000313" key="3">
    <source>
        <dbReference type="Proteomes" id="UP000197003"/>
    </source>
</evidence>
<dbReference type="EMBL" id="CP020946">
    <property type="protein sequence ID" value="ASD64727.1"/>
    <property type="molecule type" value="Genomic_DNA"/>
</dbReference>
<evidence type="ECO:0000256" key="1">
    <source>
        <dbReference type="SAM" id="SignalP"/>
    </source>
</evidence>
<accession>A0A1Z3NB94</accession>